<dbReference type="Proteomes" id="UP001152795">
    <property type="component" value="Unassembled WGS sequence"/>
</dbReference>
<feature type="non-terminal residue" evidence="5">
    <location>
        <position position="106"/>
    </location>
</feature>
<dbReference type="SMART" id="SM01050">
    <property type="entry name" value="CactinC_cactus"/>
    <property type="match status" value="1"/>
</dbReference>
<evidence type="ECO:0000256" key="2">
    <source>
        <dbReference type="ARBA" id="ARBA00022771"/>
    </source>
</evidence>
<evidence type="ECO:0000256" key="1">
    <source>
        <dbReference type="ARBA" id="ARBA00022723"/>
    </source>
</evidence>
<dbReference type="GO" id="GO:0008270">
    <property type="term" value="F:zinc ion binding"/>
    <property type="evidence" value="ECO:0007669"/>
    <property type="project" value="UniProtKB-KW"/>
</dbReference>
<accession>A0A6S7KD57</accession>
<name>A0A6S7KD57_PARCT</name>
<dbReference type="GO" id="GO:0005686">
    <property type="term" value="C:U2 snRNP"/>
    <property type="evidence" value="ECO:0007669"/>
    <property type="project" value="TreeGrafter"/>
</dbReference>
<sequence length="106" mass="12451">EKPRVSLKKFVKIGRPGYKVTKQREPGSGQHSLLFQIDYPEIADGLTPRHRFMSAYEQRIEPPDRAWQYLLFAAEPYETVAFKIPSREIDKSDGKFWTHWNANTKQ</sequence>
<proteinExistence type="predicted"/>
<dbReference type="GO" id="GO:0071004">
    <property type="term" value="C:U2-type prespliceosome"/>
    <property type="evidence" value="ECO:0007669"/>
    <property type="project" value="TreeGrafter"/>
</dbReference>
<keyword evidence="1" id="KW-0479">Metal-binding</keyword>
<dbReference type="FunFam" id="2.60.40.2690:FF:000001">
    <property type="entry name" value="Splicing factor 3a, subunit 2"/>
    <property type="match status" value="1"/>
</dbReference>
<reference evidence="5" key="1">
    <citation type="submission" date="2020-04" db="EMBL/GenBank/DDBJ databases">
        <authorList>
            <person name="Alioto T."/>
            <person name="Alioto T."/>
            <person name="Gomez Garrido J."/>
        </authorList>
    </citation>
    <scope>NUCLEOTIDE SEQUENCE</scope>
    <source>
        <strain evidence="5">A484AB</strain>
    </source>
</reference>
<dbReference type="GO" id="GO:0071013">
    <property type="term" value="C:catalytic step 2 spliceosome"/>
    <property type="evidence" value="ECO:0007669"/>
    <property type="project" value="TreeGrafter"/>
</dbReference>
<feature type="non-terminal residue" evidence="5">
    <location>
        <position position="1"/>
    </location>
</feature>
<dbReference type="Gene3D" id="2.60.40.2690">
    <property type="match status" value="1"/>
</dbReference>
<dbReference type="InterPro" id="IPR031781">
    <property type="entry name" value="SF3A2_dom"/>
</dbReference>
<dbReference type="AlphaFoldDB" id="A0A6S7KD57"/>
<dbReference type="OrthoDB" id="10250970at2759"/>
<protein>
    <submittedName>
        <fullName evidence="5">Splicing factor 3A subunit 2</fullName>
    </submittedName>
</protein>
<dbReference type="Pfam" id="PF16835">
    <property type="entry name" value="SF3A2"/>
    <property type="match status" value="1"/>
</dbReference>
<evidence type="ECO:0000256" key="4">
    <source>
        <dbReference type="ARBA" id="ARBA00023242"/>
    </source>
</evidence>
<gene>
    <name evidence="5" type="ORF">PACLA_8A089276</name>
</gene>
<dbReference type="EMBL" id="CACRXK020030676">
    <property type="protein sequence ID" value="CAB4042717.1"/>
    <property type="molecule type" value="Genomic_DNA"/>
</dbReference>
<evidence type="ECO:0000256" key="3">
    <source>
        <dbReference type="ARBA" id="ARBA00022833"/>
    </source>
</evidence>
<keyword evidence="3" id="KW-0862">Zinc</keyword>
<dbReference type="PANTHER" id="PTHR23205">
    <property type="entry name" value="SPLICING FACTOR 3A SUBUNIT 2"/>
    <property type="match status" value="1"/>
</dbReference>
<comment type="caution">
    <text evidence="5">The sequence shown here is derived from an EMBL/GenBank/DDBJ whole genome shotgun (WGS) entry which is preliminary data.</text>
</comment>
<dbReference type="GO" id="GO:0000245">
    <property type="term" value="P:spliceosomal complex assembly"/>
    <property type="evidence" value="ECO:0007669"/>
    <property type="project" value="TreeGrafter"/>
</dbReference>
<dbReference type="PANTHER" id="PTHR23205:SF0">
    <property type="entry name" value="SPLICING FACTOR 3A SUBUNIT 2"/>
    <property type="match status" value="1"/>
</dbReference>
<dbReference type="InterPro" id="IPR052092">
    <property type="entry name" value="SF3A2"/>
</dbReference>
<organism evidence="5 6">
    <name type="scientific">Paramuricea clavata</name>
    <name type="common">Red gorgonian</name>
    <name type="synonym">Violescent sea-whip</name>
    <dbReference type="NCBI Taxonomy" id="317549"/>
    <lineage>
        <taxon>Eukaryota</taxon>
        <taxon>Metazoa</taxon>
        <taxon>Cnidaria</taxon>
        <taxon>Anthozoa</taxon>
        <taxon>Octocorallia</taxon>
        <taxon>Malacalcyonacea</taxon>
        <taxon>Plexauridae</taxon>
        <taxon>Paramuricea</taxon>
    </lineage>
</organism>
<evidence type="ECO:0000313" key="5">
    <source>
        <dbReference type="EMBL" id="CAB4042717.1"/>
    </source>
</evidence>
<evidence type="ECO:0000313" key="6">
    <source>
        <dbReference type="Proteomes" id="UP001152795"/>
    </source>
</evidence>
<keyword evidence="6" id="KW-1185">Reference proteome</keyword>
<keyword evidence="4" id="KW-0539">Nucleus</keyword>
<keyword evidence="2" id="KW-0863">Zinc-finger</keyword>